<evidence type="ECO:0000313" key="5">
    <source>
        <dbReference type="Proteomes" id="UP001610334"/>
    </source>
</evidence>
<dbReference type="InterPro" id="IPR036291">
    <property type="entry name" value="NAD(P)-bd_dom_sf"/>
</dbReference>
<evidence type="ECO:0000313" key="4">
    <source>
        <dbReference type="EMBL" id="KAL2811950.1"/>
    </source>
</evidence>
<evidence type="ECO:0000256" key="1">
    <source>
        <dbReference type="ARBA" id="ARBA00006484"/>
    </source>
</evidence>
<gene>
    <name evidence="4" type="ORF">BJX63DRAFT_263741</name>
</gene>
<proteinExistence type="inferred from homology"/>
<comment type="caution">
    <text evidence="4">The sequence shown here is derived from an EMBL/GenBank/DDBJ whole genome shotgun (WGS) entry which is preliminary data.</text>
</comment>
<accession>A0ABR4H9F1</accession>
<dbReference type="PRINTS" id="PR00081">
    <property type="entry name" value="GDHRDH"/>
</dbReference>
<name>A0ABR4H9F1_9EURO</name>
<evidence type="ECO:0000256" key="2">
    <source>
        <dbReference type="ARBA" id="ARBA00022857"/>
    </source>
</evidence>
<dbReference type="Gene3D" id="3.40.50.720">
    <property type="entry name" value="NAD(P)-binding Rossmann-like Domain"/>
    <property type="match status" value="1"/>
</dbReference>
<sequence>MFITAMASFAWANLNPTNYIGGVSFRPERDIPDLSGKVVLVTGGNAGLGKESIRQILSHNPEHVFLAARSEQKAKAALEDLKSSSPNAASKLTWLALDLSSTKSVQGAAESFKAQSSRLDILILNAGVMSLPPGETDLGHEIQLGTNHTGHFLLTKLLLPTMLRTAEEPGSDVRVVSLSSIGHNLAPSFETILDQDRLKKCNTHARYGASKVANILFAAELARRYPSIMAVSVHPGMIATDLYGPIGKRNPVAALGSKVLGVVGTQVDAGARNQLWAAVGAKRGELINGAYYVPVGNCKGHNRYVRSEEMGRELWEWSEMELRKGGAKL</sequence>
<comment type="similarity">
    <text evidence="1">Belongs to the short-chain dehydrogenases/reductases (SDR) family.</text>
</comment>
<dbReference type="Pfam" id="PF00106">
    <property type="entry name" value="adh_short"/>
    <property type="match status" value="1"/>
</dbReference>
<keyword evidence="5" id="KW-1185">Reference proteome</keyword>
<protein>
    <submittedName>
        <fullName evidence="4">Uncharacterized protein</fullName>
    </submittedName>
</protein>
<dbReference type="PANTHER" id="PTHR24320">
    <property type="entry name" value="RETINOL DEHYDROGENASE"/>
    <property type="match status" value="1"/>
</dbReference>
<dbReference type="PANTHER" id="PTHR24320:SF282">
    <property type="entry name" value="WW DOMAIN-CONTAINING OXIDOREDUCTASE"/>
    <property type="match status" value="1"/>
</dbReference>
<reference evidence="4 5" key="1">
    <citation type="submission" date="2024-07" db="EMBL/GenBank/DDBJ databases">
        <title>Section-level genome sequencing and comparative genomics of Aspergillus sections Usti and Cavernicolus.</title>
        <authorList>
            <consortium name="Lawrence Berkeley National Laboratory"/>
            <person name="Nybo J.L."/>
            <person name="Vesth T.C."/>
            <person name="Theobald S."/>
            <person name="Frisvad J.C."/>
            <person name="Larsen T.O."/>
            <person name="Kjaerboelling I."/>
            <person name="Rothschild-Mancinelli K."/>
            <person name="Lyhne E.K."/>
            <person name="Kogle M.E."/>
            <person name="Barry K."/>
            <person name="Clum A."/>
            <person name="Na H."/>
            <person name="Ledsgaard L."/>
            <person name="Lin J."/>
            <person name="Lipzen A."/>
            <person name="Kuo A."/>
            <person name="Riley R."/>
            <person name="Mondo S."/>
            <person name="Labutti K."/>
            <person name="Haridas S."/>
            <person name="Pangalinan J."/>
            <person name="Salamov A.A."/>
            <person name="Simmons B.A."/>
            <person name="Magnuson J.K."/>
            <person name="Chen J."/>
            <person name="Drula E."/>
            <person name="Henrissat B."/>
            <person name="Wiebenga A."/>
            <person name="Lubbers R.J."/>
            <person name="Gomes A.C."/>
            <person name="Makela M.R."/>
            <person name="Stajich J."/>
            <person name="Grigoriev I.V."/>
            <person name="Mortensen U.H."/>
            <person name="De Vries R.P."/>
            <person name="Baker S.E."/>
            <person name="Andersen M.R."/>
        </authorList>
    </citation>
    <scope>NUCLEOTIDE SEQUENCE [LARGE SCALE GENOMIC DNA]</scope>
    <source>
        <strain evidence="4 5">CBS 588.65</strain>
    </source>
</reference>
<keyword evidence="2" id="KW-0521">NADP</keyword>
<evidence type="ECO:0000256" key="3">
    <source>
        <dbReference type="ARBA" id="ARBA00023002"/>
    </source>
</evidence>
<dbReference type="SUPFAM" id="SSF51735">
    <property type="entry name" value="NAD(P)-binding Rossmann-fold domains"/>
    <property type="match status" value="1"/>
</dbReference>
<dbReference type="InterPro" id="IPR002347">
    <property type="entry name" value="SDR_fam"/>
</dbReference>
<dbReference type="EMBL" id="JBFXLT010000052">
    <property type="protein sequence ID" value="KAL2811950.1"/>
    <property type="molecule type" value="Genomic_DNA"/>
</dbReference>
<dbReference type="Proteomes" id="UP001610334">
    <property type="component" value="Unassembled WGS sequence"/>
</dbReference>
<keyword evidence="3" id="KW-0560">Oxidoreductase</keyword>
<organism evidence="4 5">
    <name type="scientific">Aspergillus granulosus</name>
    <dbReference type="NCBI Taxonomy" id="176169"/>
    <lineage>
        <taxon>Eukaryota</taxon>
        <taxon>Fungi</taxon>
        <taxon>Dikarya</taxon>
        <taxon>Ascomycota</taxon>
        <taxon>Pezizomycotina</taxon>
        <taxon>Eurotiomycetes</taxon>
        <taxon>Eurotiomycetidae</taxon>
        <taxon>Eurotiales</taxon>
        <taxon>Aspergillaceae</taxon>
        <taxon>Aspergillus</taxon>
        <taxon>Aspergillus subgen. Nidulantes</taxon>
    </lineage>
</organism>